<dbReference type="Gramene" id="OIT19455">
    <property type="protein sequence ID" value="OIT19455"/>
    <property type="gene ID" value="A4A49_41080"/>
</dbReference>
<protein>
    <submittedName>
        <fullName evidence="2">Uncharacterized protein</fullName>
    </submittedName>
</protein>
<accession>A0A1J6KBW3</accession>
<evidence type="ECO:0000256" key="1">
    <source>
        <dbReference type="SAM" id="MobiDB-lite"/>
    </source>
</evidence>
<dbReference type="EMBL" id="MJEQ01007211">
    <property type="protein sequence ID" value="OIT19455.1"/>
    <property type="molecule type" value="Genomic_DNA"/>
</dbReference>
<dbReference type="AlphaFoldDB" id="A0A1J6KBW3"/>
<feature type="region of interest" description="Disordered" evidence="1">
    <location>
        <begin position="1"/>
        <end position="54"/>
    </location>
</feature>
<evidence type="ECO:0000313" key="3">
    <source>
        <dbReference type="Proteomes" id="UP000187609"/>
    </source>
</evidence>
<comment type="caution">
    <text evidence="2">The sequence shown here is derived from an EMBL/GenBank/DDBJ whole genome shotgun (WGS) entry which is preliminary data.</text>
</comment>
<gene>
    <name evidence="2" type="ORF">A4A49_41080</name>
</gene>
<name>A0A1J6KBW3_NICAT</name>
<feature type="compositionally biased region" description="Polar residues" evidence="1">
    <location>
        <begin position="10"/>
        <end position="24"/>
    </location>
</feature>
<evidence type="ECO:0000313" key="2">
    <source>
        <dbReference type="EMBL" id="OIT19455.1"/>
    </source>
</evidence>
<feature type="compositionally biased region" description="Polar residues" evidence="1">
    <location>
        <begin position="37"/>
        <end position="53"/>
    </location>
</feature>
<organism evidence="2 3">
    <name type="scientific">Nicotiana attenuata</name>
    <name type="common">Coyote tobacco</name>
    <dbReference type="NCBI Taxonomy" id="49451"/>
    <lineage>
        <taxon>Eukaryota</taxon>
        <taxon>Viridiplantae</taxon>
        <taxon>Streptophyta</taxon>
        <taxon>Embryophyta</taxon>
        <taxon>Tracheophyta</taxon>
        <taxon>Spermatophyta</taxon>
        <taxon>Magnoliopsida</taxon>
        <taxon>eudicotyledons</taxon>
        <taxon>Gunneridae</taxon>
        <taxon>Pentapetalae</taxon>
        <taxon>asterids</taxon>
        <taxon>lamiids</taxon>
        <taxon>Solanales</taxon>
        <taxon>Solanaceae</taxon>
        <taxon>Nicotianoideae</taxon>
        <taxon>Nicotianeae</taxon>
        <taxon>Nicotiana</taxon>
    </lineage>
</organism>
<dbReference type="STRING" id="49451.A0A1J6KBW3"/>
<proteinExistence type="predicted"/>
<dbReference type="Proteomes" id="UP000187609">
    <property type="component" value="Unassembled WGS sequence"/>
</dbReference>
<sequence length="121" mass="13366">MRKLMRKYASNASMPQISNGTSGEQILDANSGHERVPQTSRTPSVAENDQPSHVVSHPTITARPILGTCPICTTTCDPSYSIYLNASFLPLQYFYQQKLQFSDLILGAGFEAGKRYHQISS</sequence>
<reference evidence="2" key="1">
    <citation type="submission" date="2016-11" db="EMBL/GenBank/DDBJ databases">
        <title>The genome of Nicotiana attenuata.</title>
        <authorList>
            <person name="Xu S."/>
            <person name="Brockmoeller T."/>
            <person name="Gaquerel E."/>
            <person name="Navarro A."/>
            <person name="Kuhl H."/>
            <person name="Gase K."/>
            <person name="Ling Z."/>
            <person name="Zhou W."/>
            <person name="Kreitzer C."/>
            <person name="Stanke M."/>
            <person name="Tang H."/>
            <person name="Lyons E."/>
            <person name="Pandey P."/>
            <person name="Pandey S.P."/>
            <person name="Timmermann B."/>
            <person name="Baldwin I.T."/>
        </authorList>
    </citation>
    <scope>NUCLEOTIDE SEQUENCE [LARGE SCALE GENOMIC DNA]</scope>
    <source>
        <strain evidence="2">UT</strain>
    </source>
</reference>
<keyword evidence="3" id="KW-1185">Reference proteome</keyword>